<sequence>MQIYCNPSCNQIFNSGFIQCFEYFFIKHTFYYIRALSVFKTIMPIFFKITGWNFFNKITVYS</sequence>
<evidence type="ECO:0000313" key="1">
    <source>
        <dbReference type="EMBL" id="OGL43895.1"/>
    </source>
</evidence>
<comment type="caution">
    <text evidence="1">The sequence shown here is derived from an EMBL/GenBank/DDBJ whole genome shotgun (WGS) entry which is preliminary data.</text>
</comment>
<dbReference type="AlphaFoldDB" id="A0A1F7RQQ1"/>
<dbReference type="Proteomes" id="UP000178797">
    <property type="component" value="Unassembled WGS sequence"/>
</dbReference>
<name>A0A1F7RQQ1_9BACT</name>
<proteinExistence type="predicted"/>
<reference evidence="1 2" key="1">
    <citation type="journal article" date="2016" name="Nat. Commun.">
        <title>Thousands of microbial genomes shed light on interconnected biogeochemical processes in an aquifer system.</title>
        <authorList>
            <person name="Anantharaman K."/>
            <person name="Brown C.T."/>
            <person name="Hug L.A."/>
            <person name="Sharon I."/>
            <person name="Castelle C.J."/>
            <person name="Probst A.J."/>
            <person name="Thomas B.C."/>
            <person name="Singh A."/>
            <person name="Wilkins M.J."/>
            <person name="Karaoz U."/>
            <person name="Brodie E.L."/>
            <person name="Williams K.H."/>
            <person name="Hubbard S.S."/>
            <person name="Banfield J.F."/>
        </authorList>
    </citation>
    <scope>NUCLEOTIDE SEQUENCE [LARGE SCALE GENOMIC DNA]</scope>
</reference>
<organism evidence="1 2">
    <name type="scientific">Candidatus Schekmanbacteria bacterium RBG_16_38_10</name>
    <dbReference type="NCBI Taxonomy" id="1817879"/>
    <lineage>
        <taxon>Bacteria</taxon>
        <taxon>Candidatus Schekmaniibacteriota</taxon>
    </lineage>
</organism>
<evidence type="ECO:0000313" key="2">
    <source>
        <dbReference type="Proteomes" id="UP000178797"/>
    </source>
</evidence>
<protein>
    <submittedName>
        <fullName evidence="1">Uncharacterized protein</fullName>
    </submittedName>
</protein>
<dbReference type="EMBL" id="MGDE01000205">
    <property type="protein sequence ID" value="OGL43895.1"/>
    <property type="molecule type" value="Genomic_DNA"/>
</dbReference>
<gene>
    <name evidence="1" type="ORF">A2W05_04410</name>
</gene>
<accession>A0A1F7RQQ1</accession>